<dbReference type="AlphaFoldDB" id="A0A672GNW0"/>
<dbReference type="InterPro" id="IPR008547">
    <property type="entry name" value="DUF829_TMEM53"/>
</dbReference>
<reference evidence="1" key="1">
    <citation type="submission" date="2019-06" db="EMBL/GenBank/DDBJ databases">
        <authorList>
            <consortium name="Wellcome Sanger Institute Data Sharing"/>
        </authorList>
    </citation>
    <scope>NUCLEOTIDE SEQUENCE [LARGE SCALE GENOMIC DNA]</scope>
</reference>
<organism evidence="1 2">
    <name type="scientific">Salarias fasciatus</name>
    <name type="common">Jewelled blenny</name>
    <name type="synonym">Blennius fasciatus</name>
    <dbReference type="NCBI Taxonomy" id="181472"/>
    <lineage>
        <taxon>Eukaryota</taxon>
        <taxon>Metazoa</taxon>
        <taxon>Chordata</taxon>
        <taxon>Craniata</taxon>
        <taxon>Vertebrata</taxon>
        <taxon>Euteleostomi</taxon>
        <taxon>Actinopterygii</taxon>
        <taxon>Neopterygii</taxon>
        <taxon>Teleostei</taxon>
        <taxon>Neoteleostei</taxon>
        <taxon>Acanthomorphata</taxon>
        <taxon>Ovalentaria</taxon>
        <taxon>Blenniimorphae</taxon>
        <taxon>Blenniiformes</taxon>
        <taxon>Blennioidei</taxon>
        <taxon>Blenniidae</taxon>
        <taxon>Salariinae</taxon>
        <taxon>Salarias</taxon>
    </lineage>
</organism>
<dbReference type="SUPFAM" id="SSF53474">
    <property type="entry name" value="alpha/beta-Hydrolases"/>
    <property type="match status" value="1"/>
</dbReference>
<dbReference type="OrthoDB" id="77878at2759"/>
<dbReference type="PANTHER" id="PTHR20908">
    <property type="entry name" value="LD15586P"/>
    <property type="match status" value="1"/>
</dbReference>
<proteinExistence type="predicted"/>
<sequence>MLARAAMGSTGVITHRLGKNVTLYVNELTSCAAGRLRPAPEESKPILLMLPWLFSHPQAQAKYCDIYFQSGFDVLVVDSEVKDFLWPRWGLDRGQRLLELLHTERFVSRPLLVHAFSIGGYTFAQLLVHMSKDVQKYEEFTKRIRGQVFDSLVLGTVEQMAAGLGKTVLPRWDTLLKKASLLYFNTFRQQTVDYYNLGIDTFWNTPVKAPALFFFCDNDVMSDSEVVTELIAYWRKRGIDVTAKQWKESVHAGHLKKHPQEYLTTLNMFLHSIYIGQPKAKM</sequence>
<dbReference type="Pfam" id="PF05705">
    <property type="entry name" value="DUF829"/>
    <property type="match status" value="1"/>
</dbReference>
<evidence type="ECO:0000313" key="1">
    <source>
        <dbReference type="Ensembl" id="ENSSFAP00005020446.1"/>
    </source>
</evidence>
<dbReference type="InterPro" id="IPR029058">
    <property type="entry name" value="AB_hydrolase_fold"/>
</dbReference>
<protein>
    <submittedName>
        <fullName evidence="1">Transmembrane protein 53-A-like</fullName>
    </submittedName>
</protein>
<dbReference type="Proteomes" id="UP000472267">
    <property type="component" value="Chromosome 7"/>
</dbReference>
<dbReference type="InParanoid" id="A0A672GNW0"/>
<evidence type="ECO:0000313" key="2">
    <source>
        <dbReference type="Proteomes" id="UP000472267"/>
    </source>
</evidence>
<gene>
    <name evidence="1" type="primary">si:dkey-5i3.5</name>
</gene>
<reference evidence="1" key="3">
    <citation type="submission" date="2025-09" db="UniProtKB">
        <authorList>
            <consortium name="Ensembl"/>
        </authorList>
    </citation>
    <scope>IDENTIFICATION</scope>
</reference>
<dbReference type="PANTHER" id="PTHR20908:SF4">
    <property type="entry name" value="SI:DKEY-5I3.5"/>
    <property type="match status" value="1"/>
</dbReference>
<dbReference type="Gene3D" id="3.40.50.1820">
    <property type="entry name" value="alpha/beta hydrolase"/>
    <property type="match status" value="1"/>
</dbReference>
<dbReference type="GO" id="GO:0017171">
    <property type="term" value="F:serine hydrolase activity"/>
    <property type="evidence" value="ECO:0007669"/>
    <property type="project" value="TreeGrafter"/>
</dbReference>
<reference evidence="1" key="2">
    <citation type="submission" date="2025-08" db="UniProtKB">
        <authorList>
            <consortium name="Ensembl"/>
        </authorList>
    </citation>
    <scope>IDENTIFICATION</scope>
</reference>
<keyword evidence="2" id="KW-1185">Reference proteome</keyword>
<dbReference type="Ensembl" id="ENSSFAT00005021251.1">
    <property type="protein sequence ID" value="ENSSFAP00005020446.1"/>
    <property type="gene ID" value="ENSSFAG00005010631.1"/>
</dbReference>
<dbReference type="OMA" id="TVFPRWE"/>
<accession>A0A672GNW0</accession>
<name>A0A672GNW0_SALFA</name>